<dbReference type="SUPFAM" id="SSF53901">
    <property type="entry name" value="Thiolase-like"/>
    <property type="match status" value="2"/>
</dbReference>
<dbReference type="InterPro" id="IPR013747">
    <property type="entry name" value="ACP_syn_III_C"/>
</dbReference>
<feature type="domain" description="Beta-ketoacyl-[acyl-carrier-protein] synthase III C-terminal" evidence="4">
    <location>
        <begin position="287"/>
        <end position="359"/>
    </location>
</feature>
<keyword evidence="2" id="KW-0012">Acyltransferase</keyword>
<keyword evidence="1" id="KW-0808">Transferase</keyword>
<name>A0A1B1AK62_9PROT</name>
<feature type="domain" description="Beta-ketoacyl synthase-like N-terminal" evidence="3">
    <location>
        <begin position="107"/>
        <end position="202"/>
    </location>
</feature>
<gene>
    <name evidence="5" type="ORF">ATE48_14055</name>
</gene>
<dbReference type="InterPro" id="IPR016039">
    <property type="entry name" value="Thiolase-like"/>
</dbReference>
<dbReference type="RefSeq" id="WP_066772532.1">
    <property type="nucleotide sequence ID" value="NZ_CP013244.1"/>
</dbReference>
<dbReference type="GO" id="GO:0044550">
    <property type="term" value="P:secondary metabolite biosynthetic process"/>
    <property type="evidence" value="ECO:0007669"/>
    <property type="project" value="TreeGrafter"/>
</dbReference>
<dbReference type="OrthoDB" id="2514738at2"/>
<dbReference type="CDD" id="cd00827">
    <property type="entry name" value="init_cond_enzymes"/>
    <property type="match status" value="1"/>
</dbReference>
<sequence length="376" mass="40624">MGELRDGYITGTGAFLPGAPIGNDVMEDHLGRIAGRDSLFGKKALRWNGVERRHYALSPDGAVSHSNAQMCAEAIRNALEAARLEPRDLAMLAAATTQGDLLAPGHAAQVHAEIGARAMEIASFQSVCGSSLMAAKAAWLSVRANEHDVAAACAGEFSSRWFRPSFYEGTALVDAKGRLRAEADFLRFTLSDGAGAVVMEPKPRPGALKVEFIDIVSLADRYDPCMWAGASVDDRTDPHAFWARSGPRVAHEAGAIALLQDFELLKRVIRAWVGVYLEKVEAGRIVPAEVDHCLVHYSAKSLRAEIVSLLEDTAGMIPQEKWFSVLREQGNVGSASIWLMLDGLMKSGRVLRGQKILCVVPESGRALVGFMMLEAV</sequence>
<dbReference type="Pfam" id="PF08541">
    <property type="entry name" value="ACP_syn_III_C"/>
    <property type="match status" value="1"/>
</dbReference>
<dbReference type="Proteomes" id="UP000092498">
    <property type="component" value="Chromosome"/>
</dbReference>
<evidence type="ECO:0000256" key="2">
    <source>
        <dbReference type="ARBA" id="ARBA00023315"/>
    </source>
</evidence>
<evidence type="ECO:0000256" key="1">
    <source>
        <dbReference type="ARBA" id="ARBA00022679"/>
    </source>
</evidence>
<dbReference type="PANTHER" id="PTHR34069:SF2">
    <property type="entry name" value="BETA-KETOACYL-[ACYL-CARRIER-PROTEIN] SYNTHASE III"/>
    <property type="match status" value="1"/>
</dbReference>
<proteinExistence type="predicted"/>
<dbReference type="InterPro" id="IPR014030">
    <property type="entry name" value="Ketoacyl_synth_N"/>
</dbReference>
<dbReference type="EMBL" id="CP013244">
    <property type="protein sequence ID" value="ANP46959.1"/>
    <property type="molecule type" value="Genomic_DNA"/>
</dbReference>
<organism evidence="5 6">
    <name type="scientific">Candidatus Viadribacter manganicus</name>
    <dbReference type="NCBI Taxonomy" id="1759059"/>
    <lineage>
        <taxon>Bacteria</taxon>
        <taxon>Pseudomonadati</taxon>
        <taxon>Pseudomonadota</taxon>
        <taxon>Alphaproteobacteria</taxon>
        <taxon>Hyphomonadales</taxon>
        <taxon>Hyphomonadaceae</taxon>
        <taxon>Candidatus Viadribacter</taxon>
    </lineage>
</organism>
<dbReference type="Pfam" id="PF00109">
    <property type="entry name" value="ketoacyl-synt"/>
    <property type="match status" value="1"/>
</dbReference>
<reference evidence="5 6" key="1">
    <citation type="submission" date="2015-11" db="EMBL/GenBank/DDBJ databases">
        <title>Whole-Genome Sequence of Candidatus Oderbacter manganicum from the National Park Lower Oder Valley, Germany.</title>
        <authorList>
            <person name="Braun B."/>
            <person name="Liere K."/>
            <person name="Szewzyk U."/>
        </authorList>
    </citation>
    <scope>NUCLEOTIDE SEQUENCE [LARGE SCALE GENOMIC DNA]</scope>
    <source>
        <strain evidence="5 6">OTSz_A_272</strain>
    </source>
</reference>
<dbReference type="PANTHER" id="PTHR34069">
    <property type="entry name" value="3-OXOACYL-[ACYL-CARRIER-PROTEIN] SYNTHASE 3"/>
    <property type="match status" value="1"/>
</dbReference>
<dbReference type="Gene3D" id="3.40.47.10">
    <property type="match status" value="2"/>
</dbReference>
<evidence type="ECO:0000313" key="6">
    <source>
        <dbReference type="Proteomes" id="UP000092498"/>
    </source>
</evidence>
<evidence type="ECO:0000259" key="3">
    <source>
        <dbReference type="Pfam" id="PF00109"/>
    </source>
</evidence>
<keyword evidence="6" id="KW-1185">Reference proteome</keyword>
<dbReference type="GO" id="GO:0016746">
    <property type="term" value="F:acyltransferase activity"/>
    <property type="evidence" value="ECO:0007669"/>
    <property type="project" value="UniProtKB-KW"/>
</dbReference>
<evidence type="ECO:0000313" key="5">
    <source>
        <dbReference type="EMBL" id="ANP46959.1"/>
    </source>
</evidence>
<accession>A0A1B1AK62</accession>
<dbReference type="STRING" id="1759059.ATE48_14055"/>
<protein>
    <submittedName>
        <fullName evidence="5">3-oxoacyl-ACP synthase</fullName>
    </submittedName>
</protein>
<dbReference type="InParanoid" id="A0A1B1AK62"/>
<dbReference type="AlphaFoldDB" id="A0A1B1AK62"/>
<dbReference type="KEGG" id="cbot:ATE48_14055"/>
<evidence type="ECO:0000259" key="4">
    <source>
        <dbReference type="Pfam" id="PF08541"/>
    </source>
</evidence>